<name>A0A271J3L2_9BACT</name>
<reference evidence="3 4" key="1">
    <citation type="submission" date="2016-11" db="EMBL/GenBank/DDBJ databases">
        <title>Study of marine rhodopsin-containing bacteria.</title>
        <authorList>
            <person name="Yoshizawa S."/>
            <person name="Kumagai Y."/>
            <person name="Kogure K."/>
        </authorList>
    </citation>
    <scope>NUCLEOTIDE SEQUENCE [LARGE SCALE GENOMIC DNA]</scope>
    <source>
        <strain evidence="3 4">SAORIC-28</strain>
    </source>
</reference>
<gene>
    <name evidence="3" type="ORF">BSZ37_17085</name>
</gene>
<dbReference type="AlphaFoldDB" id="A0A271J3L2"/>
<keyword evidence="4" id="KW-1185">Reference proteome</keyword>
<dbReference type="Proteomes" id="UP000216339">
    <property type="component" value="Unassembled WGS sequence"/>
</dbReference>
<keyword evidence="1" id="KW-0175">Coiled coil</keyword>
<evidence type="ECO:0000256" key="2">
    <source>
        <dbReference type="SAM" id="MobiDB-lite"/>
    </source>
</evidence>
<comment type="caution">
    <text evidence="3">The sequence shown here is derived from an EMBL/GenBank/DDBJ whole genome shotgun (WGS) entry which is preliminary data.</text>
</comment>
<dbReference type="OrthoDB" id="1523068at2"/>
<organism evidence="3 4">
    <name type="scientific">Rubrivirga marina</name>
    <dbReference type="NCBI Taxonomy" id="1196024"/>
    <lineage>
        <taxon>Bacteria</taxon>
        <taxon>Pseudomonadati</taxon>
        <taxon>Rhodothermota</taxon>
        <taxon>Rhodothermia</taxon>
        <taxon>Rhodothermales</taxon>
        <taxon>Rubricoccaceae</taxon>
        <taxon>Rubrivirga</taxon>
    </lineage>
</organism>
<accession>A0A271J3L2</accession>
<protein>
    <submittedName>
        <fullName evidence="3">Uncharacterized protein</fullName>
    </submittedName>
</protein>
<dbReference type="EMBL" id="MQWD01000001">
    <property type="protein sequence ID" value="PAP78033.1"/>
    <property type="molecule type" value="Genomic_DNA"/>
</dbReference>
<feature type="coiled-coil region" evidence="1">
    <location>
        <begin position="34"/>
        <end position="64"/>
    </location>
</feature>
<dbReference type="RefSeq" id="WP_095511702.1">
    <property type="nucleotide sequence ID" value="NZ_MQWD01000001.1"/>
</dbReference>
<evidence type="ECO:0000256" key="1">
    <source>
        <dbReference type="SAM" id="Coils"/>
    </source>
</evidence>
<evidence type="ECO:0000313" key="4">
    <source>
        <dbReference type="Proteomes" id="UP000216339"/>
    </source>
</evidence>
<evidence type="ECO:0000313" key="3">
    <source>
        <dbReference type="EMBL" id="PAP78033.1"/>
    </source>
</evidence>
<proteinExistence type="predicted"/>
<feature type="region of interest" description="Disordered" evidence="2">
    <location>
        <begin position="306"/>
        <end position="355"/>
    </location>
</feature>
<sequence>MSNEVLNTLILSVFLAAAGGGGYYVTQRVQPVELESIQNDIEALENAAAEVETLLAEEASASESAAQTLARWNTRYKILPSDLSSADVVSYLNALSARGFNRFDLSLTGVTNGPTASYFTYQITGEAYFESLFAFIWHVENSRGMYRVRDLQVKKMVTTVGADSEAGSPGRQVILAEFAMAVDAFFSTNRDISAPDSAVVPPPEAFPARRAAVNPFFPFILDQLPPNTDDLVEPETDPLVSVIGGIAVFQRDGELRELRAGDRVYLGRIANVDPTRARVTVDFNRGGIRERVELDLETGERYRQALGRQSLSPSRGSVPAGPTLEAPPPAPGTPEAIEAGTYQSAEITPRTPQDD</sequence>